<evidence type="ECO:0000256" key="1">
    <source>
        <dbReference type="SAM" id="MobiDB-lite"/>
    </source>
</evidence>
<protein>
    <submittedName>
        <fullName evidence="2">Uncharacterized protein</fullName>
    </submittedName>
</protein>
<dbReference type="AlphaFoldDB" id="A0AA37GJR4"/>
<feature type="region of interest" description="Disordered" evidence="1">
    <location>
        <begin position="68"/>
        <end position="88"/>
    </location>
</feature>
<gene>
    <name evidence="2" type="ORF">ColLi_05144</name>
</gene>
<dbReference type="EMBL" id="BPPX01000009">
    <property type="protein sequence ID" value="GJC82306.1"/>
    <property type="molecule type" value="Genomic_DNA"/>
</dbReference>
<sequence length="176" mass="18648">MQSSNGNFNPTCGSPVDHHSISDGGTLCWSAPAGRDHTTTWDCKSYTSLNALACPTCAPLDDTPASRRTSAVSPLRPQAPDDAVAFADPAGAPGDLGAVAVAAPVVPLLVTEGRSWVSSKRRRTLPRTPHGACGVKQWKRNRLPVANKAQISTLQVGTRQWRREGGGGNIQHEECK</sequence>
<reference evidence="2 3" key="1">
    <citation type="submission" date="2021-07" db="EMBL/GenBank/DDBJ databases">
        <title>Genome data of Colletotrichum spaethianum.</title>
        <authorList>
            <person name="Utami Y.D."/>
            <person name="Hiruma K."/>
        </authorList>
    </citation>
    <scope>NUCLEOTIDE SEQUENCE [LARGE SCALE GENOMIC DNA]</scope>
    <source>
        <strain evidence="2 3">MAFF 242679</strain>
    </source>
</reference>
<name>A0AA37GJR4_9PEZI</name>
<dbReference type="Proteomes" id="UP001055172">
    <property type="component" value="Unassembled WGS sequence"/>
</dbReference>
<comment type="caution">
    <text evidence="2">The sequence shown here is derived from an EMBL/GenBank/DDBJ whole genome shotgun (WGS) entry which is preliminary data.</text>
</comment>
<evidence type="ECO:0000313" key="2">
    <source>
        <dbReference type="EMBL" id="GJC82306.1"/>
    </source>
</evidence>
<organism evidence="2 3">
    <name type="scientific">Colletotrichum liriopes</name>
    <dbReference type="NCBI Taxonomy" id="708192"/>
    <lineage>
        <taxon>Eukaryota</taxon>
        <taxon>Fungi</taxon>
        <taxon>Dikarya</taxon>
        <taxon>Ascomycota</taxon>
        <taxon>Pezizomycotina</taxon>
        <taxon>Sordariomycetes</taxon>
        <taxon>Hypocreomycetidae</taxon>
        <taxon>Glomerellales</taxon>
        <taxon>Glomerellaceae</taxon>
        <taxon>Colletotrichum</taxon>
        <taxon>Colletotrichum spaethianum species complex</taxon>
    </lineage>
</organism>
<evidence type="ECO:0000313" key="3">
    <source>
        <dbReference type="Proteomes" id="UP001055172"/>
    </source>
</evidence>
<accession>A0AA37GJR4</accession>
<proteinExistence type="predicted"/>
<keyword evidence="3" id="KW-1185">Reference proteome</keyword>